<proteinExistence type="predicted"/>
<protein>
    <submittedName>
        <fullName evidence="2">Helix-turn-helix domain-containing protein</fullName>
    </submittedName>
</protein>
<dbReference type="SMART" id="SM00418">
    <property type="entry name" value="HTH_ARSR"/>
    <property type="match status" value="1"/>
</dbReference>
<dbReference type="PRINTS" id="PR00778">
    <property type="entry name" value="HTHARSR"/>
</dbReference>
<dbReference type="InterPro" id="IPR036390">
    <property type="entry name" value="WH_DNA-bd_sf"/>
</dbReference>
<gene>
    <name evidence="2" type="ORF">M8T91_17520</name>
</gene>
<organism evidence="2 3">
    <name type="scientific">Microbulbifer spongiae</name>
    <dbReference type="NCBI Taxonomy" id="2944933"/>
    <lineage>
        <taxon>Bacteria</taxon>
        <taxon>Pseudomonadati</taxon>
        <taxon>Pseudomonadota</taxon>
        <taxon>Gammaproteobacteria</taxon>
        <taxon>Cellvibrionales</taxon>
        <taxon>Microbulbiferaceae</taxon>
        <taxon>Microbulbifer</taxon>
    </lineage>
</organism>
<dbReference type="SUPFAM" id="SSF46785">
    <property type="entry name" value="Winged helix' DNA-binding domain"/>
    <property type="match status" value="1"/>
</dbReference>
<dbReference type="InterPro" id="IPR001845">
    <property type="entry name" value="HTH_ArsR_DNA-bd_dom"/>
</dbReference>
<dbReference type="CDD" id="cd00090">
    <property type="entry name" value="HTH_ARSR"/>
    <property type="match status" value="1"/>
</dbReference>
<evidence type="ECO:0000259" key="1">
    <source>
        <dbReference type="PROSITE" id="PS50987"/>
    </source>
</evidence>
<dbReference type="InterPro" id="IPR036388">
    <property type="entry name" value="WH-like_DNA-bd_sf"/>
</dbReference>
<keyword evidence="3" id="KW-1185">Reference proteome</keyword>
<evidence type="ECO:0000313" key="2">
    <source>
        <dbReference type="EMBL" id="WKD49665.1"/>
    </source>
</evidence>
<dbReference type="PROSITE" id="PS50987">
    <property type="entry name" value="HTH_ARSR_2"/>
    <property type="match status" value="1"/>
</dbReference>
<dbReference type="Gene3D" id="1.10.10.10">
    <property type="entry name" value="Winged helix-like DNA-binding domain superfamily/Winged helix DNA-binding domain"/>
    <property type="match status" value="1"/>
</dbReference>
<evidence type="ECO:0000313" key="3">
    <source>
        <dbReference type="Proteomes" id="UP001321520"/>
    </source>
</evidence>
<name>A0ABY9E9F9_9GAMM</name>
<dbReference type="InterPro" id="IPR011991">
    <property type="entry name" value="ArsR-like_HTH"/>
</dbReference>
<dbReference type="Proteomes" id="UP001321520">
    <property type="component" value="Chromosome"/>
</dbReference>
<accession>A0ABY9E9F9</accession>
<dbReference type="EMBL" id="CP098023">
    <property type="protein sequence ID" value="WKD49665.1"/>
    <property type="molecule type" value="Genomic_DNA"/>
</dbReference>
<feature type="domain" description="HTH arsR-type" evidence="1">
    <location>
        <begin position="1"/>
        <end position="94"/>
    </location>
</feature>
<dbReference type="PANTHER" id="PTHR38600:SF2">
    <property type="entry name" value="SLL0088 PROTEIN"/>
    <property type="match status" value="1"/>
</dbReference>
<dbReference type="RefSeq" id="WP_301415517.1">
    <property type="nucleotide sequence ID" value="NZ_CP098023.1"/>
</dbReference>
<reference evidence="2 3" key="1">
    <citation type="submission" date="2022-05" db="EMBL/GenBank/DDBJ databases">
        <title>Microbulbifer sp. nov., isolated from sponge.</title>
        <authorList>
            <person name="Gao L."/>
        </authorList>
    </citation>
    <scope>NUCLEOTIDE SEQUENCE [LARGE SCALE GENOMIC DNA]</scope>
    <source>
        <strain evidence="2 3">MI-G</strain>
    </source>
</reference>
<sequence>MDNYSDFLNSAFQALTDPTRRSVVQHLAETPVGVKTLALSFDMSLPAFMQYLLVLEDSGLIASDKAGSLRICRLTPGRIENAESWLSDQRAVWEQQTDRLAMYVEHVSVKEES</sequence>
<dbReference type="PANTHER" id="PTHR38600">
    <property type="entry name" value="TRANSCRIPTIONAL REGULATORY PROTEIN"/>
    <property type="match status" value="1"/>
</dbReference>